<comment type="pathway">
    <text evidence="5 8">Amino-acid biosynthesis; L-lysine biosynthesis via DAP pathway; L-lysine from DL-2,6-diaminopimelate: step 1/1.</text>
</comment>
<dbReference type="Pfam" id="PF02784">
    <property type="entry name" value="Orn_Arg_deC_N"/>
    <property type="match status" value="1"/>
</dbReference>
<dbReference type="InterPro" id="IPR022653">
    <property type="entry name" value="De-COase2_pyr-phos_BS"/>
</dbReference>
<feature type="binding site" evidence="5">
    <location>
        <position position="364"/>
    </location>
    <ligand>
        <name>substrate</name>
    </ligand>
</feature>
<keyword evidence="2 5" id="KW-0210">Decarboxylase</keyword>
<dbReference type="PRINTS" id="PR01181">
    <property type="entry name" value="DAPDCRBXLASE"/>
</dbReference>
<feature type="domain" description="Orn/DAP/Arg decarboxylase 2 N-terminal" evidence="9">
    <location>
        <begin position="43"/>
        <end position="299"/>
    </location>
</feature>
<keyword evidence="4 5" id="KW-0456">Lyase</keyword>
<dbReference type="EC" id="4.1.1.20" evidence="5 6"/>
<dbReference type="PROSITE" id="PS00878">
    <property type="entry name" value="ODR_DC_2_1"/>
    <property type="match status" value="1"/>
</dbReference>
<dbReference type="AlphaFoldDB" id="A0A0V8M543"/>
<feature type="binding site" evidence="5">
    <location>
        <position position="250"/>
    </location>
    <ligand>
        <name>pyridoxal 5'-phosphate</name>
        <dbReference type="ChEBI" id="CHEBI:597326"/>
    </ligand>
</feature>
<dbReference type="PROSITE" id="PS00879">
    <property type="entry name" value="ODR_DC_2_2"/>
    <property type="match status" value="1"/>
</dbReference>
<evidence type="ECO:0000256" key="2">
    <source>
        <dbReference type="ARBA" id="ARBA00022793"/>
    </source>
</evidence>
<evidence type="ECO:0000256" key="8">
    <source>
        <dbReference type="RuleBase" id="RU003738"/>
    </source>
</evidence>
<dbReference type="OrthoDB" id="9802241at2"/>
<dbReference type="NCBIfam" id="TIGR01048">
    <property type="entry name" value="lysA"/>
    <property type="match status" value="1"/>
</dbReference>
<dbReference type="InterPro" id="IPR022644">
    <property type="entry name" value="De-COase2_N"/>
</dbReference>
<evidence type="ECO:0000259" key="9">
    <source>
        <dbReference type="Pfam" id="PF02784"/>
    </source>
</evidence>
<protein>
    <recommendedName>
        <fullName evidence="5 6">Diaminopimelate decarboxylase</fullName>
        <shortName evidence="5">DAP decarboxylase</shortName>
        <shortName evidence="5">DAPDC</shortName>
        <ecNumber evidence="5 6">4.1.1.20</ecNumber>
    </recommendedName>
</protein>
<dbReference type="HAMAP" id="MF_02120">
    <property type="entry name" value="LysA"/>
    <property type="match status" value="1"/>
</dbReference>
<evidence type="ECO:0000256" key="7">
    <source>
        <dbReference type="PIRSR" id="PIRSR600183-50"/>
    </source>
</evidence>
<keyword evidence="3 5" id="KW-0663">Pyridoxal phosphate</keyword>
<keyword evidence="5" id="KW-0028">Amino-acid biosynthesis</keyword>
<dbReference type="PRINTS" id="PR01179">
    <property type="entry name" value="ODADCRBXLASE"/>
</dbReference>
<dbReference type="RefSeq" id="WP_058292151.1">
    <property type="nucleotide sequence ID" value="NZ_JGYD01000010.1"/>
</dbReference>
<proteinExistence type="inferred from homology"/>
<evidence type="ECO:0000256" key="5">
    <source>
        <dbReference type="HAMAP-Rule" id="MF_02120"/>
    </source>
</evidence>
<dbReference type="FunFam" id="3.20.20.10:FF:000003">
    <property type="entry name" value="Diaminopimelate decarboxylase"/>
    <property type="match status" value="1"/>
</dbReference>
<feature type="binding site" evidence="5">
    <location>
        <position position="392"/>
    </location>
    <ligand>
        <name>substrate</name>
    </ligand>
</feature>
<gene>
    <name evidence="5" type="primary">lysA</name>
    <name evidence="10" type="ORF">DA01_01400</name>
</gene>
<evidence type="ECO:0000256" key="4">
    <source>
        <dbReference type="ARBA" id="ARBA00023239"/>
    </source>
</evidence>
<dbReference type="PANTHER" id="PTHR43727:SF2">
    <property type="entry name" value="GROUP IV DECARBOXYLASE"/>
    <property type="match status" value="1"/>
</dbReference>
<dbReference type="eggNOG" id="COG0019">
    <property type="taxonomic scope" value="Bacteria"/>
</dbReference>
<dbReference type="Proteomes" id="UP000053577">
    <property type="component" value="Unassembled WGS sequence"/>
</dbReference>
<dbReference type="GO" id="GO:0008836">
    <property type="term" value="F:diaminopimelate decarboxylase activity"/>
    <property type="evidence" value="ECO:0007669"/>
    <property type="project" value="UniProtKB-UniRule"/>
</dbReference>
<dbReference type="InterPro" id="IPR000183">
    <property type="entry name" value="Orn/DAP/Arg_de-COase"/>
</dbReference>
<sequence>MEPRIQVFPKNTEVKNNRLVIGGADVAGLCAKYGTPLYVFDEATIRQNCRDFKREFSRRYADSSVSYASKAFLHPALLKILAEEGMSLDVVSGGELSIASSAGFPMDMVYFHGNNKSADELRLALRLHVGRIVVDSFDEIKLLSKLADESGHIPDILLRLTPGVDAHTHHHITTGKLDSKFGFPLFQAAEAVGLAMAQASLNLVGFHFHIGSQIFETQPFLDAIDLVLEFAAQVQERYGFDIEELDIGGGYGVQYEVDKPAPQISVYAEAIGAKIVSKCHSLKLTAPSLNIEPGRAIIAQAGVALYTVGVIKDIPGIRVYASVDGGMGDNIRPALYEAKYEAVAANNVQSSEKQKVTIAGKFCESGDILITDIELPVLKTGDILAVPCCGAYCLPMSSNYNGYQRPAVVMLKNGEDRLIRRRETVEDLSRLDSV</sequence>
<keyword evidence="5 8" id="KW-0457">Lysine biosynthesis</keyword>
<evidence type="ECO:0000256" key="6">
    <source>
        <dbReference type="NCBIfam" id="TIGR01048"/>
    </source>
</evidence>
<feature type="modified residue" description="N6-(pyridoxal phosphate)lysine" evidence="5 7">
    <location>
        <position position="70"/>
    </location>
</feature>
<feature type="binding site" evidence="5">
    <location>
        <position position="336"/>
    </location>
    <ligand>
        <name>substrate</name>
    </ligand>
</feature>
<dbReference type="UniPathway" id="UPA00034">
    <property type="reaction ID" value="UER00027"/>
</dbReference>
<comment type="function">
    <text evidence="5">Specifically catalyzes the decarboxylation of meso-diaminopimelate (meso-DAP) to L-lysine.</text>
</comment>
<dbReference type="CDD" id="cd06828">
    <property type="entry name" value="PLPDE_III_DapDC"/>
    <property type="match status" value="1"/>
</dbReference>
<comment type="caution">
    <text evidence="10">The sequence shown here is derived from an EMBL/GenBank/DDBJ whole genome shotgun (WGS) entry which is preliminary data.</text>
</comment>
<dbReference type="GO" id="GO:0030170">
    <property type="term" value="F:pyridoxal phosphate binding"/>
    <property type="evidence" value="ECO:0007669"/>
    <property type="project" value="UniProtKB-UniRule"/>
</dbReference>
<dbReference type="InterPro" id="IPR022657">
    <property type="entry name" value="De-COase2_CS"/>
</dbReference>
<feature type="binding site" evidence="5">
    <location>
        <position position="295"/>
    </location>
    <ligand>
        <name>substrate</name>
    </ligand>
</feature>
<evidence type="ECO:0000256" key="1">
    <source>
        <dbReference type="ARBA" id="ARBA00001933"/>
    </source>
</evidence>
<evidence type="ECO:0000313" key="10">
    <source>
        <dbReference type="EMBL" id="KSV18657.1"/>
    </source>
</evidence>
<comment type="catalytic activity">
    <reaction evidence="5 8">
        <text>meso-2,6-diaminopimelate + H(+) = L-lysine + CO2</text>
        <dbReference type="Rhea" id="RHEA:15101"/>
        <dbReference type="ChEBI" id="CHEBI:15378"/>
        <dbReference type="ChEBI" id="CHEBI:16526"/>
        <dbReference type="ChEBI" id="CHEBI:32551"/>
        <dbReference type="ChEBI" id="CHEBI:57791"/>
        <dbReference type="EC" id="4.1.1.20"/>
    </reaction>
</comment>
<feature type="binding site" evidence="5">
    <location>
        <position position="392"/>
    </location>
    <ligand>
        <name>pyridoxal 5'-phosphate</name>
        <dbReference type="ChEBI" id="CHEBI:597326"/>
    </ligand>
</feature>
<dbReference type="Gene3D" id="2.40.37.10">
    <property type="entry name" value="Lyase, Ornithine Decarboxylase, Chain A, domain 1"/>
    <property type="match status" value="1"/>
</dbReference>
<evidence type="ECO:0000256" key="3">
    <source>
        <dbReference type="ARBA" id="ARBA00022898"/>
    </source>
</evidence>
<dbReference type="PANTHER" id="PTHR43727">
    <property type="entry name" value="DIAMINOPIMELATE DECARBOXYLASE"/>
    <property type="match status" value="1"/>
</dbReference>
<feature type="binding site" evidence="5">
    <location>
        <position position="332"/>
    </location>
    <ligand>
        <name>substrate</name>
    </ligand>
</feature>
<dbReference type="SUPFAM" id="SSF51419">
    <property type="entry name" value="PLP-binding barrel"/>
    <property type="match status" value="1"/>
</dbReference>
<organism evidence="10 11">
    <name type="scientific">Dehalococcoides mccartyi</name>
    <dbReference type="NCBI Taxonomy" id="61435"/>
    <lineage>
        <taxon>Bacteria</taxon>
        <taxon>Bacillati</taxon>
        <taxon>Chloroflexota</taxon>
        <taxon>Dehalococcoidia</taxon>
        <taxon>Dehalococcoidales</taxon>
        <taxon>Dehalococcoidaceae</taxon>
        <taxon>Dehalococcoides</taxon>
    </lineage>
</organism>
<dbReference type="SUPFAM" id="SSF50621">
    <property type="entry name" value="Alanine racemase C-terminal domain-like"/>
    <property type="match status" value="1"/>
</dbReference>
<reference evidence="10 11" key="1">
    <citation type="journal article" date="2015" name="Sci. Rep.">
        <title>A comparative genomics and reductive dehalogenase gene transcription study of two chloroethene-respiring bacteria, Dehalococcoides mccartyi strains MB and 11a.</title>
        <authorList>
            <person name="Low A."/>
            <person name="Shen Z."/>
            <person name="Cheng D."/>
            <person name="Rogers M.J."/>
            <person name="Lee P.K."/>
            <person name="He J."/>
        </authorList>
    </citation>
    <scope>NUCLEOTIDE SEQUENCE [LARGE SCALE GENOMIC DNA]</scope>
    <source>
        <strain evidence="10 11">MB</strain>
    </source>
</reference>
<dbReference type="Gene3D" id="3.20.20.10">
    <property type="entry name" value="Alanine racemase"/>
    <property type="match status" value="1"/>
</dbReference>
<feature type="binding site" evidence="5">
    <location>
        <begin position="292"/>
        <end position="295"/>
    </location>
    <ligand>
        <name>pyridoxal 5'-phosphate</name>
        <dbReference type="ChEBI" id="CHEBI:597326"/>
    </ligand>
</feature>
<comment type="subunit">
    <text evidence="5">Homodimer.</text>
</comment>
<accession>A0A0V8M543</accession>
<evidence type="ECO:0000313" key="11">
    <source>
        <dbReference type="Proteomes" id="UP000053577"/>
    </source>
</evidence>
<dbReference type="GO" id="GO:0009089">
    <property type="term" value="P:lysine biosynthetic process via diaminopimelate"/>
    <property type="evidence" value="ECO:0007669"/>
    <property type="project" value="UniProtKB-UniRule"/>
</dbReference>
<dbReference type="EMBL" id="JGYD01000010">
    <property type="protein sequence ID" value="KSV18657.1"/>
    <property type="molecule type" value="Genomic_DNA"/>
</dbReference>
<dbReference type="InterPro" id="IPR029066">
    <property type="entry name" value="PLP-binding_barrel"/>
</dbReference>
<name>A0A0V8M543_9CHLR</name>
<dbReference type="InterPro" id="IPR002986">
    <property type="entry name" value="DAP_deCOOHase_LysA"/>
</dbReference>
<feature type="active site" description="Proton donor" evidence="7">
    <location>
        <position position="363"/>
    </location>
</feature>
<comment type="cofactor">
    <cofactor evidence="1 5 7 8">
        <name>pyridoxal 5'-phosphate</name>
        <dbReference type="ChEBI" id="CHEBI:597326"/>
    </cofactor>
</comment>
<comment type="similarity">
    <text evidence="5">Belongs to the Orn/Lys/Arg decarboxylase class-II family. LysA subfamily.</text>
</comment>
<dbReference type="PATRIC" id="fig|61435.5.peg.285"/>
<dbReference type="InterPro" id="IPR009006">
    <property type="entry name" value="Ala_racemase/Decarboxylase_C"/>
</dbReference>